<evidence type="ECO:0000313" key="3">
    <source>
        <dbReference type="Proteomes" id="UP000823889"/>
    </source>
</evidence>
<evidence type="ECO:0000256" key="1">
    <source>
        <dbReference type="SAM" id="SignalP"/>
    </source>
</evidence>
<reference evidence="2" key="1">
    <citation type="journal article" date="2021" name="PeerJ">
        <title>Extensive microbial diversity within the chicken gut microbiome revealed by metagenomics and culture.</title>
        <authorList>
            <person name="Gilroy R."/>
            <person name="Ravi A."/>
            <person name="Getino M."/>
            <person name="Pursley I."/>
            <person name="Horton D.L."/>
            <person name="Alikhan N.F."/>
            <person name="Baker D."/>
            <person name="Gharbi K."/>
            <person name="Hall N."/>
            <person name="Watson M."/>
            <person name="Adriaenssens E.M."/>
            <person name="Foster-Nyarko E."/>
            <person name="Jarju S."/>
            <person name="Secka A."/>
            <person name="Antonio M."/>
            <person name="Oren A."/>
            <person name="Chaudhuri R.R."/>
            <person name="La Ragione R."/>
            <person name="Hildebrand F."/>
            <person name="Pallen M.J."/>
        </authorList>
    </citation>
    <scope>NUCLEOTIDE SEQUENCE</scope>
    <source>
        <strain evidence="2">9264</strain>
    </source>
</reference>
<keyword evidence="1" id="KW-0732">Signal</keyword>
<dbReference type="Proteomes" id="UP000823889">
    <property type="component" value="Unassembled WGS sequence"/>
</dbReference>
<name>A0A9D2U7Q4_9BURK</name>
<accession>A0A9D2U7Q4</accession>
<sequence>MNFWQHKSISLGLLIAAIGLAGCAPSTPKAPTAKKPVAAVKPECVAPATNDPLIGNWLSKHQEKGMAGELRTLITLNEDGTMAYTQQIKRPRQPSQGISEQGCWTHNQARLQLQTLTSNGADVDLDDPLYTNTFSVRQPQADQLRLQGDSGSFNLVRTSPGYRLPF</sequence>
<proteinExistence type="predicted"/>
<dbReference type="AlphaFoldDB" id="A0A9D2U7Q4"/>
<feature type="signal peptide" evidence="1">
    <location>
        <begin position="1"/>
        <end position="23"/>
    </location>
</feature>
<evidence type="ECO:0000313" key="2">
    <source>
        <dbReference type="EMBL" id="HJD43815.1"/>
    </source>
</evidence>
<gene>
    <name evidence="2" type="ORF">H9906_02155</name>
</gene>
<dbReference type="EMBL" id="DWUQ01000041">
    <property type="protein sequence ID" value="HJD43815.1"/>
    <property type="molecule type" value="Genomic_DNA"/>
</dbReference>
<evidence type="ECO:0008006" key="4">
    <source>
        <dbReference type="Google" id="ProtNLM"/>
    </source>
</evidence>
<dbReference type="PROSITE" id="PS51257">
    <property type="entry name" value="PROKAR_LIPOPROTEIN"/>
    <property type="match status" value="1"/>
</dbReference>
<comment type="caution">
    <text evidence="2">The sequence shown here is derived from an EMBL/GenBank/DDBJ whole genome shotgun (WGS) entry which is preliminary data.</text>
</comment>
<reference evidence="2" key="2">
    <citation type="submission" date="2021-04" db="EMBL/GenBank/DDBJ databases">
        <authorList>
            <person name="Gilroy R."/>
        </authorList>
    </citation>
    <scope>NUCLEOTIDE SEQUENCE</scope>
    <source>
        <strain evidence="2">9264</strain>
    </source>
</reference>
<protein>
    <recommendedName>
        <fullName evidence="4">Lipoprotein</fullName>
    </recommendedName>
</protein>
<organism evidence="2 3">
    <name type="scientific">Candidatus Paenalcaligenes intestinipullorum</name>
    <dbReference type="NCBI Taxonomy" id="2838718"/>
    <lineage>
        <taxon>Bacteria</taxon>
        <taxon>Pseudomonadati</taxon>
        <taxon>Pseudomonadota</taxon>
        <taxon>Betaproteobacteria</taxon>
        <taxon>Burkholderiales</taxon>
        <taxon>Alcaligenaceae</taxon>
        <taxon>Paenalcaligenes</taxon>
    </lineage>
</organism>
<feature type="chain" id="PRO_5039502208" description="Lipoprotein" evidence="1">
    <location>
        <begin position="24"/>
        <end position="166"/>
    </location>
</feature>